<dbReference type="EMBL" id="JARJCW010000197">
    <property type="protein sequence ID" value="KAJ7187488.1"/>
    <property type="molecule type" value="Genomic_DNA"/>
</dbReference>
<dbReference type="AlphaFoldDB" id="A0AAD6UP72"/>
<dbReference type="Proteomes" id="UP001219525">
    <property type="component" value="Unassembled WGS sequence"/>
</dbReference>
<evidence type="ECO:0000313" key="2">
    <source>
        <dbReference type="Proteomes" id="UP001219525"/>
    </source>
</evidence>
<gene>
    <name evidence="1" type="ORF">GGX14DRAFT_702110</name>
</gene>
<reference evidence="1" key="1">
    <citation type="submission" date="2023-03" db="EMBL/GenBank/DDBJ databases">
        <title>Massive genome expansion in bonnet fungi (Mycena s.s.) driven by repeated elements and novel gene families across ecological guilds.</title>
        <authorList>
            <consortium name="Lawrence Berkeley National Laboratory"/>
            <person name="Harder C.B."/>
            <person name="Miyauchi S."/>
            <person name="Viragh M."/>
            <person name="Kuo A."/>
            <person name="Thoen E."/>
            <person name="Andreopoulos B."/>
            <person name="Lu D."/>
            <person name="Skrede I."/>
            <person name="Drula E."/>
            <person name="Henrissat B."/>
            <person name="Morin E."/>
            <person name="Kohler A."/>
            <person name="Barry K."/>
            <person name="LaButti K."/>
            <person name="Morin E."/>
            <person name="Salamov A."/>
            <person name="Lipzen A."/>
            <person name="Mereny Z."/>
            <person name="Hegedus B."/>
            <person name="Baldrian P."/>
            <person name="Stursova M."/>
            <person name="Weitz H."/>
            <person name="Taylor A."/>
            <person name="Grigoriev I.V."/>
            <person name="Nagy L.G."/>
            <person name="Martin F."/>
            <person name="Kauserud H."/>
        </authorList>
    </citation>
    <scope>NUCLEOTIDE SEQUENCE</scope>
    <source>
        <strain evidence="1">9144</strain>
    </source>
</reference>
<accession>A0AAD6UP72</accession>
<evidence type="ECO:0000313" key="1">
    <source>
        <dbReference type="EMBL" id="KAJ7187488.1"/>
    </source>
</evidence>
<protein>
    <submittedName>
        <fullName evidence="1">Uncharacterized protein</fullName>
    </submittedName>
</protein>
<proteinExistence type="predicted"/>
<name>A0AAD6UP72_9AGAR</name>
<organism evidence="1 2">
    <name type="scientific">Mycena pura</name>
    <dbReference type="NCBI Taxonomy" id="153505"/>
    <lineage>
        <taxon>Eukaryota</taxon>
        <taxon>Fungi</taxon>
        <taxon>Dikarya</taxon>
        <taxon>Basidiomycota</taxon>
        <taxon>Agaricomycotina</taxon>
        <taxon>Agaricomycetes</taxon>
        <taxon>Agaricomycetidae</taxon>
        <taxon>Agaricales</taxon>
        <taxon>Marasmiineae</taxon>
        <taxon>Mycenaceae</taxon>
        <taxon>Mycena</taxon>
    </lineage>
</organism>
<sequence length="239" mass="26330">MSHFKLAFKPWCPALTMTYLEQAFSMYFKLVKSPPAHLAFSARRRLRLTRHARELAARAEVVGGAVLELTALTALCNDAGFEEALEVRKTCALVLDTPRGRCLPSPCACLRECIPGAPALLLLYARSHERAQAHFQRPVPTPTSTTPCTLARIFSTPAAAAALQHPTPRLALPAHVQWRGLVVDAGHGRRRIPSSHARTLNGVCARAHLRRPAPLPPFTARMARPRCCTAILHHLRMLP</sequence>
<keyword evidence="2" id="KW-1185">Reference proteome</keyword>
<comment type="caution">
    <text evidence="1">The sequence shown here is derived from an EMBL/GenBank/DDBJ whole genome shotgun (WGS) entry which is preliminary data.</text>
</comment>